<name>A0ABR4A1Q4_9LECA</name>
<sequence length="234" mass="25453">MSLCHPIILQRYLCAFFMAVAIVDGASHRYEAEYYCGWETYGTPDIRDCRPLLDSFANYQDNSIRFFDEEQLRADKSGSWPGATSILGPVQLAQAVQVPRYYTQNTCNFALMSYIMQPDHPVCTMGASDWASINAAGSMLLTKCLLTGPIRQGGVVVIRSSLPPYEGALSLWTWASGSLFDSIINSFTNDPAGLIPTPGAMLNIIRGLMNSSTAPSNLVVMNQASVAVDSEAAS</sequence>
<keyword evidence="3" id="KW-1185">Reference proteome</keyword>
<accession>A0ABR4A1Q4</accession>
<keyword evidence="1" id="KW-0732">Signal</keyword>
<feature type="signal peptide" evidence="1">
    <location>
        <begin position="1"/>
        <end position="25"/>
    </location>
</feature>
<organism evidence="2 3">
    <name type="scientific">Stereocaulon virgatum</name>
    <dbReference type="NCBI Taxonomy" id="373712"/>
    <lineage>
        <taxon>Eukaryota</taxon>
        <taxon>Fungi</taxon>
        <taxon>Dikarya</taxon>
        <taxon>Ascomycota</taxon>
        <taxon>Pezizomycotina</taxon>
        <taxon>Lecanoromycetes</taxon>
        <taxon>OSLEUM clade</taxon>
        <taxon>Lecanoromycetidae</taxon>
        <taxon>Lecanorales</taxon>
        <taxon>Lecanorineae</taxon>
        <taxon>Stereocaulaceae</taxon>
        <taxon>Stereocaulon</taxon>
    </lineage>
</organism>
<protein>
    <submittedName>
        <fullName evidence="2">Uncharacterized protein</fullName>
    </submittedName>
</protein>
<gene>
    <name evidence="2" type="ORF">N7G274_009942</name>
</gene>
<proteinExistence type="predicted"/>
<feature type="chain" id="PRO_5045248708" evidence="1">
    <location>
        <begin position="26"/>
        <end position="234"/>
    </location>
</feature>
<evidence type="ECO:0000313" key="3">
    <source>
        <dbReference type="Proteomes" id="UP001590950"/>
    </source>
</evidence>
<evidence type="ECO:0000313" key="2">
    <source>
        <dbReference type="EMBL" id="KAL2037253.1"/>
    </source>
</evidence>
<reference evidence="2 3" key="1">
    <citation type="submission" date="2024-09" db="EMBL/GenBank/DDBJ databases">
        <title>Rethinking Asexuality: The Enigmatic Case of Functional Sexual Genes in Lepraria (Stereocaulaceae).</title>
        <authorList>
            <person name="Doellman M."/>
            <person name="Sun Y."/>
            <person name="Barcenas-Pena A."/>
            <person name="Lumbsch H.T."/>
            <person name="Grewe F."/>
        </authorList>
    </citation>
    <scope>NUCLEOTIDE SEQUENCE [LARGE SCALE GENOMIC DNA]</scope>
    <source>
        <strain evidence="2 3">Mercado 3170</strain>
    </source>
</reference>
<comment type="caution">
    <text evidence="2">The sequence shown here is derived from an EMBL/GenBank/DDBJ whole genome shotgun (WGS) entry which is preliminary data.</text>
</comment>
<dbReference type="EMBL" id="JBEFKJ010000042">
    <property type="protein sequence ID" value="KAL2037253.1"/>
    <property type="molecule type" value="Genomic_DNA"/>
</dbReference>
<dbReference type="Proteomes" id="UP001590950">
    <property type="component" value="Unassembled WGS sequence"/>
</dbReference>
<evidence type="ECO:0000256" key="1">
    <source>
        <dbReference type="SAM" id="SignalP"/>
    </source>
</evidence>